<evidence type="ECO:0000256" key="6">
    <source>
        <dbReference type="ARBA" id="ARBA00022777"/>
    </source>
</evidence>
<evidence type="ECO:0000256" key="2">
    <source>
        <dbReference type="ARBA" id="ARBA00008420"/>
    </source>
</evidence>
<accession>A0A328P645</accession>
<dbReference type="Gene3D" id="3.40.50.300">
    <property type="entry name" value="P-loop containing nucleotide triphosphate hydrolases"/>
    <property type="match status" value="1"/>
</dbReference>
<comment type="caution">
    <text evidence="11">The sequence shown here is derived from an EMBL/GenBank/DDBJ whole genome shotgun (WGS) entry which is preliminary data.</text>
</comment>
<dbReference type="PANTHER" id="PTHR43442">
    <property type="entry name" value="GLUCONOKINASE-RELATED"/>
    <property type="match status" value="1"/>
</dbReference>
<dbReference type="AlphaFoldDB" id="A0A328P645"/>
<name>A0A328P645_9GAMM</name>
<evidence type="ECO:0000256" key="1">
    <source>
        <dbReference type="ARBA" id="ARBA00004761"/>
    </source>
</evidence>
<comment type="pathway">
    <text evidence="1">Carbohydrate acid metabolism.</text>
</comment>
<evidence type="ECO:0000256" key="8">
    <source>
        <dbReference type="ARBA" id="ARBA00023064"/>
    </source>
</evidence>
<dbReference type="OrthoDB" id="9795716at2"/>
<evidence type="ECO:0000256" key="3">
    <source>
        <dbReference type="ARBA" id="ARBA00012054"/>
    </source>
</evidence>
<dbReference type="EMBL" id="NFZS01000004">
    <property type="protein sequence ID" value="RAO75714.1"/>
    <property type="molecule type" value="Genomic_DNA"/>
</dbReference>
<comment type="similarity">
    <text evidence="2 10">Belongs to the gluconokinase GntK/GntV family.</text>
</comment>
<keyword evidence="4 10" id="KW-0808">Transferase</keyword>
<evidence type="ECO:0000256" key="7">
    <source>
        <dbReference type="ARBA" id="ARBA00022840"/>
    </source>
</evidence>
<dbReference type="Proteomes" id="UP000248926">
    <property type="component" value="Unassembled WGS sequence"/>
</dbReference>
<dbReference type="Pfam" id="PF13671">
    <property type="entry name" value="AAA_33"/>
    <property type="match status" value="1"/>
</dbReference>
<gene>
    <name evidence="11" type="ORF">CA260_16855</name>
</gene>
<keyword evidence="12" id="KW-1185">Reference proteome</keyword>
<keyword evidence="5 10" id="KW-0547">Nucleotide-binding</keyword>
<dbReference type="FunFam" id="3.40.50.300:FF:000522">
    <property type="entry name" value="Gluconokinase"/>
    <property type="match status" value="1"/>
</dbReference>
<keyword evidence="7 10" id="KW-0067">ATP-binding</keyword>
<evidence type="ECO:0000256" key="5">
    <source>
        <dbReference type="ARBA" id="ARBA00022741"/>
    </source>
</evidence>
<evidence type="ECO:0000313" key="11">
    <source>
        <dbReference type="EMBL" id="RAO75714.1"/>
    </source>
</evidence>
<dbReference type="SUPFAM" id="SSF52540">
    <property type="entry name" value="P-loop containing nucleoside triphosphate hydrolases"/>
    <property type="match status" value="1"/>
</dbReference>
<dbReference type="EC" id="2.7.1.12" evidence="3 10"/>
<dbReference type="InterPro" id="IPR006001">
    <property type="entry name" value="Therm_gnt_kin"/>
</dbReference>
<dbReference type="GO" id="GO:0046316">
    <property type="term" value="F:gluconokinase activity"/>
    <property type="evidence" value="ECO:0007669"/>
    <property type="project" value="UniProtKB-EC"/>
</dbReference>
<comment type="catalytic activity">
    <reaction evidence="9 10">
        <text>D-gluconate + ATP = 6-phospho-D-gluconate + ADP + H(+)</text>
        <dbReference type="Rhea" id="RHEA:19433"/>
        <dbReference type="ChEBI" id="CHEBI:15378"/>
        <dbReference type="ChEBI" id="CHEBI:18391"/>
        <dbReference type="ChEBI" id="CHEBI:30616"/>
        <dbReference type="ChEBI" id="CHEBI:58759"/>
        <dbReference type="ChEBI" id="CHEBI:456216"/>
        <dbReference type="EC" id="2.7.1.12"/>
    </reaction>
</comment>
<evidence type="ECO:0000256" key="4">
    <source>
        <dbReference type="ARBA" id="ARBA00022679"/>
    </source>
</evidence>
<keyword evidence="6 10" id="KW-0418">Kinase</keyword>
<dbReference type="GO" id="GO:0005737">
    <property type="term" value="C:cytoplasm"/>
    <property type="evidence" value="ECO:0007669"/>
    <property type="project" value="TreeGrafter"/>
</dbReference>
<evidence type="ECO:0000256" key="10">
    <source>
        <dbReference type="RuleBase" id="RU363066"/>
    </source>
</evidence>
<organism evidence="11 12">
    <name type="scientific">Dyella jiangningensis</name>
    <dbReference type="NCBI Taxonomy" id="1379159"/>
    <lineage>
        <taxon>Bacteria</taxon>
        <taxon>Pseudomonadati</taxon>
        <taxon>Pseudomonadota</taxon>
        <taxon>Gammaproteobacteria</taxon>
        <taxon>Lysobacterales</taxon>
        <taxon>Rhodanobacteraceae</taxon>
        <taxon>Dyella</taxon>
    </lineage>
</organism>
<reference evidence="11 12" key="1">
    <citation type="journal article" date="2018" name="Genet. Mol. Biol.">
        <title>The genome sequence of Dyella jiangningensis FCAV SCS01 from a lignocellulose-decomposing microbial consortium metagenome reveals potential for biotechnological applications.</title>
        <authorList>
            <person name="Desiderato J.G."/>
            <person name="Alvarenga D.O."/>
            <person name="Constancio M.T.L."/>
            <person name="Alves L.M.C."/>
            <person name="Varani A.M."/>
        </authorList>
    </citation>
    <scope>NUCLEOTIDE SEQUENCE [LARGE SCALE GENOMIC DNA]</scope>
    <source>
        <strain evidence="11 12">FCAV SCS01</strain>
    </source>
</reference>
<evidence type="ECO:0000313" key="12">
    <source>
        <dbReference type="Proteomes" id="UP000248926"/>
    </source>
</evidence>
<sequence length="173" mass="19046">MPDHMRAIVVMGVSGCGKTSVGMALCERMGWRMIEGDAFHSEHNVRKMEAGVPLDDDDRKDWLDRLGVALANAAMANQPAVLACSALKRRYRDTLRRAVPGLGFVFLKLSPDAAAERVNRRSGHFMPASLIDSQFRDLEPPTNEAGVLTVDALDLLEANIDRIVAWWSAEATL</sequence>
<protein>
    <recommendedName>
        <fullName evidence="3 10">Gluconokinase</fullName>
        <ecNumber evidence="3 10">2.7.1.12</ecNumber>
    </recommendedName>
</protein>
<dbReference type="NCBIfam" id="TIGR01313">
    <property type="entry name" value="therm_gnt_kin"/>
    <property type="match status" value="1"/>
</dbReference>
<keyword evidence="8" id="KW-0311">Gluconate utilization</keyword>
<proteinExistence type="inferred from homology"/>
<dbReference type="GO" id="GO:0005524">
    <property type="term" value="F:ATP binding"/>
    <property type="evidence" value="ECO:0007669"/>
    <property type="project" value="UniProtKB-KW"/>
</dbReference>
<dbReference type="PANTHER" id="PTHR43442:SF3">
    <property type="entry name" value="GLUCONOKINASE-RELATED"/>
    <property type="match status" value="1"/>
</dbReference>
<dbReference type="CDD" id="cd02021">
    <property type="entry name" value="GntK"/>
    <property type="match status" value="1"/>
</dbReference>
<evidence type="ECO:0000256" key="9">
    <source>
        <dbReference type="ARBA" id="ARBA00048090"/>
    </source>
</evidence>
<dbReference type="GO" id="GO:0019521">
    <property type="term" value="P:D-gluconate metabolic process"/>
    <property type="evidence" value="ECO:0007669"/>
    <property type="project" value="UniProtKB-KW"/>
</dbReference>
<dbReference type="InterPro" id="IPR027417">
    <property type="entry name" value="P-loop_NTPase"/>
</dbReference>